<name>A0A3P6P0R1_DIBLA</name>
<dbReference type="EMBL" id="UYRU01000241">
    <property type="protein sequence ID" value="VDK29769.1"/>
    <property type="molecule type" value="Genomic_DNA"/>
</dbReference>
<dbReference type="PANTHER" id="PTHR23153:SF38">
    <property type="entry name" value="UBX DOMAIN-CONTAINING PROTEIN 6"/>
    <property type="match status" value="1"/>
</dbReference>
<reference evidence="2 3" key="1">
    <citation type="submission" date="2018-11" db="EMBL/GenBank/DDBJ databases">
        <authorList>
            <consortium name="Pathogen Informatics"/>
        </authorList>
    </citation>
    <scope>NUCLEOTIDE SEQUENCE [LARGE SCALE GENOMIC DNA]</scope>
</reference>
<dbReference type="SUPFAM" id="SSF143503">
    <property type="entry name" value="PUG domain-like"/>
    <property type="match status" value="1"/>
</dbReference>
<dbReference type="Pfam" id="PF09409">
    <property type="entry name" value="PUB"/>
    <property type="match status" value="1"/>
</dbReference>
<evidence type="ECO:0000259" key="1">
    <source>
        <dbReference type="Pfam" id="PF09409"/>
    </source>
</evidence>
<proteinExistence type="predicted"/>
<organism evidence="2 3">
    <name type="scientific">Dibothriocephalus latus</name>
    <name type="common">Fish tapeworm</name>
    <name type="synonym">Diphyllobothrium latum</name>
    <dbReference type="NCBI Taxonomy" id="60516"/>
    <lineage>
        <taxon>Eukaryota</taxon>
        <taxon>Metazoa</taxon>
        <taxon>Spiralia</taxon>
        <taxon>Lophotrochozoa</taxon>
        <taxon>Platyhelminthes</taxon>
        <taxon>Cestoda</taxon>
        <taxon>Eucestoda</taxon>
        <taxon>Diphyllobothriidea</taxon>
        <taxon>Diphyllobothriidae</taxon>
        <taxon>Dibothriocephalus</taxon>
    </lineage>
</organism>
<evidence type="ECO:0000313" key="3">
    <source>
        <dbReference type="Proteomes" id="UP000281553"/>
    </source>
</evidence>
<dbReference type="InterPro" id="IPR036339">
    <property type="entry name" value="PUB-like_dom_sf"/>
</dbReference>
<feature type="non-terminal residue" evidence="2">
    <location>
        <position position="1"/>
    </location>
</feature>
<accession>A0A3P6P0R1</accession>
<feature type="domain" description="PUB" evidence="1">
    <location>
        <begin position="76"/>
        <end position="170"/>
    </location>
</feature>
<dbReference type="InterPro" id="IPR018997">
    <property type="entry name" value="PUB_domain"/>
</dbReference>
<dbReference type="PANTHER" id="PTHR23153">
    <property type="entry name" value="UBX-RELATED"/>
    <property type="match status" value="1"/>
</dbReference>
<dbReference type="Gene3D" id="1.20.58.2190">
    <property type="match status" value="1"/>
</dbReference>
<dbReference type="GO" id="GO:0005737">
    <property type="term" value="C:cytoplasm"/>
    <property type="evidence" value="ECO:0007669"/>
    <property type="project" value="TreeGrafter"/>
</dbReference>
<sequence>VLFCHPAILGDEFTGSYSEVDSAIEQHLLGETTNNPSEATTLLLIRAIEYSQLPTDAAAAAEEPEIDVRAKRRQNFMKILSNVISHPENDVYRRLRVSNRFVADLLAVKYAEDFFKVCGFVRTSLPLAQKPSNVETAPPETDEGSGPVEPVTEDFLILPASSMEGLTHLKSMLELLETAQPIVPLVFRDTTVLQVGILKRSPYIFI</sequence>
<dbReference type="Proteomes" id="UP000281553">
    <property type="component" value="Unassembled WGS sequence"/>
</dbReference>
<evidence type="ECO:0000313" key="2">
    <source>
        <dbReference type="EMBL" id="VDK29769.1"/>
    </source>
</evidence>
<protein>
    <recommendedName>
        <fullName evidence="1">PUB domain-containing protein</fullName>
    </recommendedName>
</protein>
<dbReference type="OrthoDB" id="49605at2759"/>
<keyword evidence="3" id="KW-1185">Reference proteome</keyword>
<gene>
    <name evidence="2" type="ORF">DILT_LOCUS59</name>
</gene>
<dbReference type="AlphaFoldDB" id="A0A3P6P0R1"/>